<name>A0A2L1GR17_9BACT</name>
<accession>A0A2L1GR17</accession>
<feature type="signal peptide" evidence="1">
    <location>
        <begin position="1"/>
        <end position="34"/>
    </location>
</feature>
<dbReference type="SUPFAM" id="SSF52833">
    <property type="entry name" value="Thioredoxin-like"/>
    <property type="match status" value="1"/>
</dbReference>
<feature type="chain" id="PRO_5014914737" evidence="1">
    <location>
        <begin position="35"/>
        <end position="197"/>
    </location>
</feature>
<evidence type="ECO:0000313" key="4">
    <source>
        <dbReference type="Proteomes" id="UP000239867"/>
    </source>
</evidence>
<dbReference type="InterPro" id="IPR050553">
    <property type="entry name" value="Thioredoxin_ResA/DsbE_sf"/>
</dbReference>
<dbReference type="PANTHER" id="PTHR42852">
    <property type="entry name" value="THIOL:DISULFIDE INTERCHANGE PROTEIN DSBE"/>
    <property type="match status" value="1"/>
</dbReference>
<protein>
    <submittedName>
        <fullName evidence="3">Redoxin</fullName>
    </submittedName>
</protein>
<dbReference type="OrthoDB" id="9813820at2"/>
<feature type="domain" description="Thioredoxin" evidence="2">
    <location>
        <begin position="57"/>
        <end position="196"/>
    </location>
</feature>
<dbReference type="EMBL" id="CP021255">
    <property type="protein sequence ID" value="AVD72133.1"/>
    <property type="molecule type" value="Genomic_DNA"/>
</dbReference>
<dbReference type="GO" id="GO:0016491">
    <property type="term" value="F:oxidoreductase activity"/>
    <property type="evidence" value="ECO:0007669"/>
    <property type="project" value="InterPro"/>
</dbReference>
<dbReference type="InterPro" id="IPR013740">
    <property type="entry name" value="Redoxin"/>
</dbReference>
<dbReference type="Gene3D" id="3.40.30.10">
    <property type="entry name" value="Glutaredoxin"/>
    <property type="match status" value="1"/>
</dbReference>
<dbReference type="AlphaFoldDB" id="A0A2L1GR17"/>
<evidence type="ECO:0000256" key="1">
    <source>
        <dbReference type="SAM" id="SignalP"/>
    </source>
</evidence>
<dbReference type="Pfam" id="PF08534">
    <property type="entry name" value="Redoxin"/>
    <property type="match status" value="1"/>
</dbReference>
<organism evidence="3 4">
    <name type="scientific">Desulfobulbus oralis</name>
    <dbReference type="NCBI Taxonomy" id="1986146"/>
    <lineage>
        <taxon>Bacteria</taxon>
        <taxon>Pseudomonadati</taxon>
        <taxon>Thermodesulfobacteriota</taxon>
        <taxon>Desulfobulbia</taxon>
        <taxon>Desulfobulbales</taxon>
        <taxon>Desulfobulbaceae</taxon>
        <taxon>Desulfobulbus</taxon>
    </lineage>
</organism>
<dbReference type="PANTHER" id="PTHR42852:SF13">
    <property type="entry name" value="PROTEIN DIPZ"/>
    <property type="match status" value="1"/>
</dbReference>
<sequence length="197" mass="21644">MVNFMRKPHSTPFFLAMTLCAALSLLMTANAVFADDTAKAPADGNTAAPEEQAAATKEKGIQLIPFKGYDLDGKPLNLGDRIGKKPVLLVFWASWCPGCKAEVPKVNELARQYASRGMDFIGINIGENDTYKRAKLWASKHGVSYPNYFDATGMVGQMYRLQGVPTVVVADSKGYIRFYGHDVPEISEDIFQKLTAN</sequence>
<keyword evidence="4" id="KW-1185">Reference proteome</keyword>
<proteinExistence type="predicted"/>
<dbReference type="InterPro" id="IPR036249">
    <property type="entry name" value="Thioredoxin-like_sf"/>
</dbReference>
<gene>
    <name evidence="3" type="ORF">CAY53_12130</name>
</gene>
<dbReference type="KEGG" id="deo:CAY53_12130"/>
<evidence type="ECO:0000313" key="3">
    <source>
        <dbReference type="EMBL" id="AVD72133.1"/>
    </source>
</evidence>
<keyword evidence="1" id="KW-0732">Signal</keyword>
<reference evidence="3 4" key="1">
    <citation type="journal article" date="2018" name="MBio">
        <title>Insights into the evolution of host association through the isolation and characterization of a novel human periodontal pathobiont, Desulfobulbus oralis.</title>
        <authorList>
            <person name="Cross K.L."/>
            <person name="Chirania P."/>
            <person name="Xiong W."/>
            <person name="Beall C.J."/>
            <person name="Elkins J.G."/>
            <person name="Giannone R.J."/>
            <person name="Griffen A.L."/>
            <person name="Guss A.M."/>
            <person name="Hettich R.L."/>
            <person name="Joshi S.S."/>
            <person name="Mokrzan E.M."/>
            <person name="Martin R.K."/>
            <person name="Zhulin I.B."/>
            <person name="Leys E.J."/>
            <person name="Podar M."/>
        </authorList>
    </citation>
    <scope>NUCLEOTIDE SEQUENCE [LARGE SCALE GENOMIC DNA]</scope>
    <source>
        <strain evidence="3 4">ORNL</strain>
    </source>
</reference>
<dbReference type="CDD" id="cd02966">
    <property type="entry name" value="TlpA_like_family"/>
    <property type="match status" value="1"/>
</dbReference>
<dbReference type="Proteomes" id="UP000239867">
    <property type="component" value="Chromosome"/>
</dbReference>
<dbReference type="InterPro" id="IPR013766">
    <property type="entry name" value="Thioredoxin_domain"/>
</dbReference>
<evidence type="ECO:0000259" key="2">
    <source>
        <dbReference type="PROSITE" id="PS51352"/>
    </source>
</evidence>
<dbReference type="PROSITE" id="PS51352">
    <property type="entry name" value="THIOREDOXIN_2"/>
    <property type="match status" value="1"/>
</dbReference>